<sequence>MDVIKLLEYLQEIVDTSAKVPLSKKVMVNKSEVLEILDRVINCLPSELKKAQWIIEEKERILTEAVQEADDIKKQNLSLLRRQIENHDITKEANIRAEEIISSAQKNARAIRIGARDYADEMLSQLDSEISRKSSEMVASLKLELQEFLDSLEGSINLNTESIKDNIKQLRDMK</sequence>
<dbReference type="Proteomes" id="UP000184604">
    <property type="component" value="Chromosome"/>
</dbReference>
<reference evidence="1 2" key="1">
    <citation type="submission" date="2016-12" db="EMBL/GenBank/DDBJ databases">
        <title>Complete genome sequence of Clostridium kluyveri JZZ isolated from the pit mud of a Chinese flavor liquor-making factory.</title>
        <authorList>
            <person name="Wang Y."/>
        </authorList>
    </citation>
    <scope>NUCLEOTIDE SEQUENCE [LARGE SCALE GENOMIC DNA]</scope>
    <source>
        <strain evidence="1 2">JZZ</strain>
    </source>
</reference>
<accession>A0A1L5F6Y3</accession>
<dbReference type="OrthoDB" id="1690557at2"/>
<dbReference type="AlphaFoldDB" id="A0A1L5F6Y3"/>
<protein>
    <submittedName>
        <fullName evidence="1">ATPase</fullName>
    </submittedName>
</protein>
<evidence type="ECO:0000313" key="2">
    <source>
        <dbReference type="Proteomes" id="UP000184604"/>
    </source>
</evidence>
<dbReference type="RefSeq" id="WP_073538406.1">
    <property type="nucleotide sequence ID" value="NZ_CP018335.1"/>
</dbReference>
<dbReference type="EMBL" id="CP018335">
    <property type="protein sequence ID" value="APM38754.1"/>
    <property type="molecule type" value="Genomic_DNA"/>
</dbReference>
<organism evidence="1 2">
    <name type="scientific">Clostridium kluyveri</name>
    <dbReference type="NCBI Taxonomy" id="1534"/>
    <lineage>
        <taxon>Bacteria</taxon>
        <taxon>Bacillati</taxon>
        <taxon>Bacillota</taxon>
        <taxon>Clostridia</taxon>
        <taxon>Eubacteriales</taxon>
        <taxon>Clostridiaceae</taxon>
        <taxon>Clostridium</taxon>
    </lineage>
</organism>
<name>A0A1L5F6Y3_CLOKL</name>
<gene>
    <name evidence="1" type="ORF">BS101_08320</name>
</gene>
<evidence type="ECO:0000313" key="1">
    <source>
        <dbReference type="EMBL" id="APM38754.1"/>
    </source>
</evidence>
<proteinExistence type="predicted"/>